<dbReference type="PANTHER" id="PTHR30419:SF8">
    <property type="entry name" value="NITROGEN ASSIMILATION TRANSCRIPTIONAL ACTIVATOR-RELATED"/>
    <property type="match status" value="1"/>
</dbReference>
<dbReference type="Gene3D" id="3.40.190.10">
    <property type="entry name" value="Periplasmic binding protein-like II"/>
    <property type="match status" value="1"/>
</dbReference>
<sequence length="93" mass="10407">YETILTGEKKLSGMLNLDAGEICVGASDMTLQFYLLPYLEAFHDAFPQIKVTVTNAPTPETLKHLQDGKIDFGIISTPVNNKYDFKMTPVRKI</sequence>
<dbReference type="PANTHER" id="PTHR30419">
    <property type="entry name" value="HTH-TYPE TRANSCRIPTIONAL REGULATOR YBHD"/>
    <property type="match status" value="1"/>
</dbReference>
<dbReference type="EMBL" id="JAABFR010000895">
    <property type="protein sequence ID" value="MBD4336676.1"/>
    <property type="molecule type" value="Genomic_DNA"/>
</dbReference>
<accession>A0A8I0H923</accession>
<evidence type="ECO:0000313" key="3">
    <source>
        <dbReference type="Proteomes" id="UP000653002"/>
    </source>
</evidence>
<dbReference type="SUPFAM" id="SSF53850">
    <property type="entry name" value="Periplasmic binding protein-like II"/>
    <property type="match status" value="1"/>
</dbReference>
<name>A0A8I0H923_XANCI</name>
<dbReference type="InterPro" id="IPR050950">
    <property type="entry name" value="HTH-type_LysR_regulators"/>
</dbReference>
<feature type="domain" description="LysR substrate-binding" evidence="1">
    <location>
        <begin position="18"/>
        <end position="82"/>
    </location>
</feature>
<evidence type="ECO:0000259" key="1">
    <source>
        <dbReference type="Pfam" id="PF03466"/>
    </source>
</evidence>
<feature type="non-terminal residue" evidence="2">
    <location>
        <position position="93"/>
    </location>
</feature>
<proteinExistence type="predicted"/>
<organism evidence="2 3">
    <name type="scientific">Xanthomonas citri pv. citri</name>
    <dbReference type="NCBI Taxonomy" id="611301"/>
    <lineage>
        <taxon>Bacteria</taxon>
        <taxon>Pseudomonadati</taxon>
        <taxon>Pseudomonadota</taxon>
        <taxon>Gammaproteobacteria</taxon>
        <taxon>Lysobacterales</taxon>
        <taxon>Lysobacteraceae</taxon>
        <taxon>Xanthomonas</taxon>
    </lineage>
</organism>
<dbReference type="InterPro" id="IPR005119">
    <property type="entry name" value="LysR_subst-bd"/>
</dbReference>
<dbReference type="CDD" id="cd05466">
    <property type="entry name" value="PBP2_LTTR_substrate"/>
    <property type="match status" value="1"/>
</dbReference>
<feature type="non-terminal residue" evidence="2">
    <location>
        <position position="1"/>
    </location>
</feature>
<dbReference type="Pfam" id="PF03466">
    <property type="entry name" value="LysR_substrate"/>
    <property type="match status" value="1"/>
</dbReference>
<dbReference type="GO" id="GO:0006355">
    <property type="term" value="P:regulation of DNA-templated transcription"/>
    <property type="evidence" value="ECO:0007669"/>
    <property type="project" value="TreeGrafter"/>
</dbReference>
<reference evidence="2" key="1">
    <citation type="submission" date="2020-01" db="EMBL/GenBank/DDBJ databases">
        <authorList>
            <person name="Richard D."/>
        </authorList>
    </citation>
    <scope>NUCLEOTIDE SEQUENCE</scope>
    <source>
        <strain evidence="2">JP541</strain>
    </source>
</reference>
<dbReference type="Proteomes" id="UP000653002">
    <property type="component" value="Unassembled WGS sequence"/>
</dbReference>
<dbReference type="GO" id="GO:0005829">
    <property type="term" value="C:cytosol"/>
    <property type="evidence" value="ECO:0007669"/>
    <property type="project" value="TreeGrafter"/>
</dbReference>
<gene>
    <name evidence="2" type="ORF">GUH15_11540</name>
</gene>
<comment type="caution">
    <text evidence="2">The sequence shown here is derived from an EMBL/GenBank/DDBJ whole genome shotgun (WGS) entry which is preliminary data.</text>
</comment>
<dbReference type="AlphaFoldDB" id="A0A8I0H923"/>
<protein>
    <submittedName>
        <fullName evidence="2">LysR family transcriptional regulator</fullName>
    </submittedName>
</protein>
<evidence type="ECO:0000313" key="2">
    <source>
        <dbReference type="EMBL" id="MBD4336676.1"/>
    </source>
</evidence>